<dbReference type="Pfam" id="PF00069">
    <property type="entry name" value="Pkinase"/>
    <property type="match status" value="1"/>
</dbReference>
<dbReference type="SUPFAM" id="SSF56112">
    <property type="entry name" value="Protein kinase-like (PK-like)"/>
    <property type="match status" value="1"/>
</dbReference>
<dbReference type="InterPro" id="IPR045274">
    <property type="entry name" value="WAK-like"/>
</dbReference>
<keyword evidence="2 3" id="KW-0067">ATP-binding</keyword>
<protein>
    <recommendedName>
        <fullName evidence="4">Protein kinase domain-containing protein</fullName>
    </recommendedName>
</protein>
<evidence type="ECO:0000256" key="2">
    <source>
        <dbReference type="ARBA" id="ARBA00022840"/>
    </source>
</evidence>
<accession>A0A3Q7IVL3</accession>
<dbReference type="PANTHER" id="PTHR27005">
    <property type="entry name" value="WALL-ASSOCIATED RECEPTOR KINASE-LIKE 21"/>
    <property type="match status" value="1"/>
</dbReference>
<dbReference type="PANTHER" id="PTHR27005:SF468">
    <property type="entry name" value="OS01G0310500 PROTEIN"/>
    <property type="match status" value="1"/>
</dbReference>
<dbReference type="PROSITE" id="PS50011">
    <property type="entry name" value="PROTEIN_KINASE_DOM"/>
    <property type="match status" value="1"/>
</dbReference>
<dbReference type="Gramene" id="Solyc09g015220.2.1">
    <property type="protein sequence ID" value="Solyc09g015220.2.1"/>
    <property type="gene ID" value="Solyc09g015220.2"/>
</dbReference>
<evidence type="ECO:0000313" key="5">
    <source>
        <dbReference type="EnsemblPlants" id="Solyc09g015220.2.1"/>
    </source>
</evidence>
<dbReference type="GO" id="GO:0005886">
    <property type="term" value="C:plasma membrane"/>
    <property type="evidence" value="ECO:0000318"/>
    <property type="project" value="GO_Central"/>
</dbReference>
<feature type="binding site" evidence="3">
    <location>
        <position position="31"/>
    </location>
    <ligand>
        <name>ATP</name>
        <dbReference type="ChEBI" id="CHEBI:30616"/>
    </ligand>
</feature>
<organism evidence="5">
    <name type="scientific">Solanum lycopersicum</name>
    <name type="common">Tomato</name>
    <name type="synonym">Lycopersicon esculentum</name>
    <dbReference type="NCBI Taxonomy" id="4081"/>
    <lineage>
        <taxon>Eukaryota</taxon>
        <taxon>Viridiplantae</taxon>
        <taxon>Streptophyta</taxon>
        <taxon>Embryophyta</taxon>
        <taxon>Tracheophyta</taxon>
        <taxon>Spermatophyta</taxon>
        <taxon>Magnoliopsida</taxon>
        <taxon>eudicotyledons</taxon>
        <taxon>Gunneridae</taxon>
        <taxon>Pentapetalae</taxon>
        <taxon>asterids</taxon>
        <taxon>lamiids</taxon>
        <taxon>Solanales</taxon>
        <taxon>Solanaceae</taxon>
        <taxon>Solanoideae</taxon>
        <taxon>Solaneae</taxon>
        <taxon>Solanum</taxon>
        <taxon>Solanum subgen. Lycopersicon</taxon>
    </lineage>
</organism>
<dbReference type="InterPro" id="IPR000719">
    <property type="entry name" value="Prot_kinase_dom"/>
</dbReference>
<keyword evidence="1 3" id="KW-0547">Nucleotide-binding</keyword>
<feature type="domain" description="Protein kinase" evidence="4">
    <location>
        <begin position="3"/>
        <end position="225"/>
    </location>
</feature>
<sequence>MAFDKDRVVGQGGFGTIYKGYLKDNCIVAIKNAILVLSKINHRNVVNLLGCCLETKVPILASTLSLVIRLKVAAETAGVLSYLHSAAYPPIIHRHIKSVNILLDKSYIDKVSDFGASRLVPSDQTELSTLVQETIGYVDPEFLQTMLGEILTGRTALCFQRPDEERSLAQYFVSSVGKGHLFDILDDSIVCDEGNAGQLKNVVVSAQRCLNVKGDDRPTMKEVAA</sequence>
<dbReference type="AlphaFoldDB" id="A0A3Q7IVL3"/>
<dbReference type="InterPro" id="IPR011009">
    <property type="entry name" value="Kinase-like_dom_sf"/>
</dbReference>
<dbReference type="Gene3D" id="3.30.200.20">
    <property type="entry name" value="Phosphorylase Kinase, domain 1"/>
    <property type="match status" value="1"/>
</dbReference>
<evidence type="ECO:0000313" key="6">
    <source>
        <dbReference type="Proteomes" id="UP000004994"/>
    </source>
</evidence>
<proteinExistence type="predicted"/>
<dbReference type="GO" id="GO:0005524">
    <property type="term" value="F:ATP binding"/>
    <property type="evidence" value="ECO:0007669"/>
    <property type="project" value="UniProtKB-UniRule"/>
</dbReference>
<dbReference type="EnsemblPlants" id="Solyc09g015220.2.1">
    <property type="protein sequence ID" value="Solyc09g015220.2.1"/>
    <property type="gene ID" value="Solyc09g015220.2"/>
</dbReference>
<reference evidence="5" key="2">
    <citation type="submission" date="2019-01" db="UniProtKB">
        <authorList>
            <consortium name="EnsemblPlants"/>
        </authorList>
    </citation>
    <scope>IDENTIFICATION</scope>
    <source>
        <strain evidence="5">cv. Heinz 1706</strain>
    </source>
</reference>
<name>A0A3Q7IVL3_SOLLC</name>
<dbReference type="OMA" id="NSEEMPW"/>
<keyword evidence="6" id="KW-1185">Reference proteome</keyword>
<dbReference type="InterPro" id="IPR017441">
    <property type="entry name" value="Protein_kinase_ATP_BS"/>
</dbReference>
<evidence type="ECO:0000256" key="3">
    <source>
        <dbReference type="PROSITE-ProRule" id="PRU10141"/>
    </source>
</evidence>
<dbReference type="Proteomes" id="UP000004994">
    <property type="component" value="Chromosome 9"/>
</dbReference>
<dbReference type="Gene3D" id="1.10.510.10">
    <property type="entry name" value="Transferase(Phosphotransferase) domain 1"/>
    <property type="match status" value="1"/>
</dbReference>
<reference evidence="5" key="1">
    <citation type="journal article" date="2012" name="Nature">
        <title>The tomato genome sequence provides insights into fleshy fruit evolution.</title>
        <authorList>
            <consortium name="Tomato Genome Consortium"/>
        </authorList>
    </citation>
    <scope>NUCLEOTIDE SEQUENCE [LARGE SCALE GENOMIC DNA]</scope>
    <source>
        <strain evidence="5">cv. Heinz 1706</strain>
    </source>
</reference>
<evidence type="ECO:0000259" key="4">
    <source>
        <dbReference type="PROSITE" id="PS50011"/>
    </source>
</evidence>
<dbReference type="GO" id="GO:0004672">
    <property type="term" value="F:protein kinase activity"/>
    <property type="evidence" value="ECO:0007669"/>
    <property type="project" value="InterPro"/>
</dbReference>
<dbReference type="PROSITE" id="PS00107">
    <property type="entry name" value="PROTEIN_KINASE_ATP"/>
    <property type="match status" value="1"/>
</dbReference>
<dbReference type="GO" id="GO:0007166">
    <property type="term" value="P:cell surface receptor signaling pathway"/>
    <property type="evidence" value="ECO:0000318"/>
    <property type="project" value="GO_Central"/>
</dbReference>
<evidence type="ECO:0000256" key="1">
    <source>
        <dbReference type="ARBA" id="ARBA00022741"/>
    </source>
</evidence>
<dbReference type="InParanoid" id="A0A3Q7IVL3"/>